<keyword evidence="4" id="KW-0677">Repeat</keyword>
<evidence type="ECO:0000313" key="12">
    <source>
        <dbReference type="Proteomes" id="UP001152797"/>
    </source>
</evidence>
<dbReference type="InterPro" id="IPR016024">
    <property type="entry name" value="ARM-type_fold"/>
</dbReference>
<dbReference type="InterPro" id="IPR001680">
    <property type="entry name" value="WD40_rpt"/>
</dbReference>
<dbReference type="InterPro" id="IPR013428">
    <property type="entry name" value="Membrane-bound_put_N"/>
</dbReference>
<dbReference type="SUPFAM" id="SSF50978">
    <property type="entry name" value="WD40 repeat-like"/>
    <property type="match status" value="1"/>
</dbReference>
<dbReference type="Gene3D" id="2.120.10.30">
    <property type="entry name" value="TolB, C-terminal domain"/>
    <property type="match status" value="1"/>
</dbReference>
<dbReference type="Pfam" id="PF13646">
    <property type="entry name" value="HEAT_2"/>
    <property type="match status" value="2"/>
</dbReference>
<protein>
    <submittedName>
        <fullName evidence="11">Uncharacterized WD repeat-containing protein alr3466</fullName>
    </submittedName>
</protein>
<feature type="repeat" description="WD" evidence="6">
    <location>
        <begin position="1311"/>
        <end position="1352"/>
    </location>
</feature>
<feature type="repeat" description="WD" evidence="6">
    <location>
        <begin position="2135"/>
        <end position="2176"/>
    </location>
</feature>
<dbReference type="Pfam" id="PF00034">
    <property type="entry name" value="Cytochrom_C"/>
    <property type="match status" value="1"/>
</dbReference>
<evidence type="ECO:0000256" key="5">
    <source>
        <dbReference type="ARBA" id="ARBA00023004"/>
    </source>
</evidence>
<dbReference type="CDD" id="cd00200">
    <property type="entry name" value="WD40"/>
    <property type="match status" value="4"/>
</dbReference>
<dbReference type="InterPro" id="IPR013427">
    <property type="entry name" value="Haem-bd_dom_put"/>
</dbReference>
<dbReference type="EMBL" id="CAMXCT010000001">
    <property type="protein sequence ID" value="CAI3972093.1"/>
    <property type="molecule type" value="Genomic_DNA"/>
</dbReference>
<dbReference type="Gene3D" id="1.25.10.10">
    <property type="entry name" value="Leucine-rich Repeat Variant"/>
    <property type="match status" value="3"/>
</dbReference>
<sequence length="2347" mass="251159">MQVPEIEHPSVVTCDDEGNLFVGEDPMDMRGPTTEPIDRVIYLRWSDDDGPPKKTVFCDGLSAVFGLVWYDDALYVMHAPYYSVFRDTDGDGVADERKDLAEGFGPPAGVFGFNDHIVTGTRLGLDGLVYVSVGDKGIQRATGADGSTITLEGGGVVRMRPDGTELEIVSSGTRNHLDVAMDSLDNIFTYDNTDDGLGWWTRFTHHIPSGYYGYPYDYHDHPERHLPRISEHGGGSPCGAACYRGAAWPERYVDSGFFCEWGKGKVQRFSVKPNGATFTAEIEDFMTNDGTGDFRPQDLCFSPDGRTMYVADWNFGGWTQPEQRGRLYRVTYVGDDLRDVPPADAACDDVDALIDQLDHPNYQARRVAQTQLAKLGQPAAEALPELLKKDDVPAVAKVHAIWAQNALIDELEGYTPAEDWIARLDDPQADVRGQAARALGLRRMNEAVESLVVALTDDAPTVRLRAAIALGWIGNSNTTPALWEALADEDRNVSFAAMQALRTIGDWSLAGKYLDHSNEKIRQAAHVTLTGQYDADAVEALSQTVAEAEHADARASAVAALAEVHRQADPYESGWWGTQPARNPPARPKKNEWSGTPVVMRTLMDALEQDTPEVRLAAATAFATVEHEAALPVLRAMASEDEDAAVRRAAIETLVTRRDEQTVPLLASVAADTQLDDELRREAVAGIMRIGSAEALGQLIELIADQNTSPDLVVMCMEAVAKLESNQANDQIRVRLKDKDAAVRAMAAKVYSGRLGDQSVVDLLPLLEDPETTVRQAVLLALGSTHATEAVPQLIAAAADEATEFEALSALAMMADARAFPQYLTGLAHRNQALRDASRAALTQIREEIAEELIALHDRNELPQAVIQDLQIVYSTPALVSSWHVLNSWTKPEVPEIDFNAAPDFDAPVTVGEDTVTWRVIDAQAETGRVSLHRTLRPRDSSYTLAYLAIPAQTDSRAQLQLGSDDQVTLWVNGEELHSFGGSRGWAPDQATVDVDLHEGVNHVWLLLGNDGSPWEFSMHVGQRDPRFAFLDQSVPPQLNLAAYVDYATEHAGDAKNGERLFNDAKGIGCVKCHAVDGSVAKAGPDLRGVGTKYPRPELMRSILEPSSRILSGYELSVVITDAGQVFQGVVKLENEEVVELIDVEGKSITIPADEVDEIERSTLSMMPNGLKDGMSLQDFADIIAYLSELKVLRFTTRFLRRTACLAVAFYLSGAWLATAEAQIKYLEGHSEPVYAVAYSPDGKYLVTGSFDKTVRIWDRQTGQVVQTLEDADNLILSVAVSPDGKQLASGGLGKAVLVYDMPTSGPLAEWSDFDGSVTGVDLSEDGTRLLTGDRSGNVKLWDTAAGQVVHNFPSDDTPVVAVKLSDDNTLALAATSHGTVKAWTTADGKPAATLETGTPIQDLALRAGNTALITGDYDGVLRQYTWPPAAPTSVAAPQPLRAIVRDPSGAWLATACDDGHVRIHQAADGAEQRAINVGGKLTSLAVNHDGTQLAAAGADGRVTLINPADGATLGAFKPHGSEVTALAFHPQGTQLATAGANGAIRIWQLPLPSASEMPATEGTVGSIASVASSDGRKKYLAGSDQRIRMVDTETGGVLAIEGQAGDLTALALAAEEGHLLAGDAAGKVKQWNTADGSLVRHIDAHKSGVVGVGVLNELRQVVTAGDHRLRFWKAADGTEVRTVDVKVPVTALAMRGDDQLLAVGCGDNKVRVYKPAEDEPTATIDAHGAPLTAVAFSPDGSQLITCGQDKTVAVWQVGSNERLQLETLPAVARSVEVAADGKRLLARCEDNLVRSLPIQTPMRIAGHGAGKTVLAFTPDGSRLVTGGTDRMVHLWDVASGSKVQSLAGAVDDILAVAASPDGQYVSAGSKDGHARLWQLERKVMIGDWPTRNPVLSVAFTPDSKRVLAAGDDDRGHIIDIERAKPQEQLAGHTAAVNGIVALPDGRVATCGADNTLKLWSSPVTKPLTAHPRGVNAVSFASGGTQLFTAGEDGVLTLWNPEDFTPTLQFSGAVAGLKSIDVQDPGTLVAAGGDDGVVRVWRTTDGAPVMEVQTPLAVTAVAISRDGSQVHIGAGDNAVRSYRIPSGEMIAEYKQHAAAVTDLAVAAAGNRLYSAGLDHSVVAWQPTSSTARLRLEGHTSHVYALAFNNDSTKLASGSADKTIRFWNTADGANDATGEGHESQVYSLDFHPQQDVLASGGADKSIRFWNPADGKQSSEIKEGIADGIYSVEYSADGAELIAAGLAKTWQRFNPADGSVMATTGGHSDHIYRALYSPDGTRVATLGYAGTLMLWDRATAQQQHSETLPVKAAFSMAYSPDGSELAIATSDNRLLLFTVPPVEEAAAEE</sequence>
<dbReference type="Pfam" id="PF23500">
    <property type="entry name" value="DUF7133"/>
    <property type="match status" value="1"/>
</dbReference>
<keyword evidence="2 7" id="KW-0349">Heme</keyword>
<dbReference type="SUPFAM" id="SSF50998">
    <property type="entry name" value="Quinoprotein alcohol dehydrogenase-like"/>
    <property type="match status" value="2"/>
</dbReference>
<evidence type="ECO:0000256" key="2">
    <source>
        <dbReference type="ARBA" id="ARBA00022617"/>
    </source>
</evidence>
<evidence type="ECO:0000256" key="3">
    <source>
        <dbReference type="ARBA" id="ARBA00022723"/>
    </source>
</evidence>
<gene>
    <name evidence="10" type="ORF">C1SCF055_LOCUS683</name>
</gene>
<evidence type="ECO:0000256" key="8">
    <source>
        <dbReference type="SAM" id="MobiDB-lite"/>
    </source>
</evidence>
<evidence type="ECO:0000313" key="10">
    <source>
        <dbReference type="EMBL" id="CAI3972093.1"/>
    </source>
</evidence>
<keyword evidence="3 7" id="KW-0479">Metal-binding</keyword>
<dbReference type="PANTHER" id="PTHR22847:SF637">
    <property type="entry name" value="WD REPEAT DOMAIN 5B"/>
    <property type="match status" value="1"/>
</dbReference>
<dbReference type="SUPFAM" id="SSF63829">
    <property type="entry name" value="Calcium-dependent phosphotriesterase"/>
    <property type="match status" value="1"/>
</dbReference>
<evidence type="ECO:0000256" key="7">
    <source>
        <dbReference type="PROSITE-ProRule" id="PRU00433"/>
    </source>
</evidence>
<dbReference type="EMBL" id="CAMXCT020000001">
    <property type="protein sequence ID" value="CAL1125468.1"/>
    <property type="molecule type" value="Genomic_DNA"/>
</dbReference>
<dbReference type="SUPFAM" id="SSF46626">
    <property type="entry name" value="Cytochrome c"/>
    <property type="match status" value="1"/>
</dbReference>
<dbReference type="PANTHER" id="PTHR22847">
    <property type="entry name" value="WD40 REPEAT PROTEIN"/>
    <property type="match status" value="1"/>
</dbReference>
<dbReference type="Gene3D" id="1.10.760.10">
    <property type="entry name" value="Cytochrome c-like domain"/>
    <property type="match status" value="1"/>
</dbReference>
<reference evidence="10" key="1">
    <citation type="submission" date="2022-10" db="EMBL/GenBank/DDBJ databases">
        <authorList>
            <person name="Chen Y."/>
            <person name="Dougan E. K."/>
            <person name="Chan C."/>
            <person name="Rhodes N."/>
            <person name="Thang M."/>
        </authorList>
    </citation>
    <scope>NUCLEOTIDE SEQUENCE</scope>
</reference>
<proteinExistence type="predicted"/>
<evidence type="ECO:0000259" key="9">
    <source>
        <dbReference type="PROSITE" id="PS51007"/>
    </source>
</evidence>
<dbReference type="Gene3D" id="2.130.10.10">
    <property type="entry name" value="YVTN repeat-like/Quinoprotein amine dehydrogenase"/>
    <property type="match status" value="6"/>
</dbReference>
<feature type="repeat" description="WD" evidence="6">
    <location>
        <begin position="1968"/>
        <end position="2000"/>
    </location>
</feature>
<organism evidence="10">
    <name type="scientific">Cladocopium goreaui</name>
    <dbReference type="NCBI Taxonomy" id="2562237"/>
    <lineage>
        <taxon>Eukaryota</taxon>
        <taxon>Sar</taxon>
        <taxon>Alveolata</taxon>
        <taxon>Dinophyceae</taxon>
        <taxon>Suessiales</taxon>
        <taxon>Symbiodiniaceae</taxon>
        <taxon>Cladocopium</taxon>
    </lineage>
</organism>
<feature type="domain" description="Cytochrome c" evidence="9">
    <location>
        <begin position="1053"/>
        <end position="1191"/>
    </location>
</feature>
<dbReference type="InterPro" id="IPR019775">
    <property type="entry name" value="WD40_repeat_CS"/>
</dbReference>
<dbReference type="EMBL" id="CAMXCT030000001">
    <property type="protein sequence ID" value="CAL4759405.1"/>
    <property type="molecule type" value="Genomic_DNA"/>
</dbReference>
<feature type="repeat" description="WD" evidence="6">
    <location>
        <begin position="2010"/>
        <end position="2051"/>
    </location>
</feature>
<accession>A0A9P1FDK5</accession>
<evidence type="ECO:0000256" key="1">
    <source>
        <dbReference type="ARBA" id="ARBA00022574"/>
    </source>
</evidence>
<dbReference type="InterPro" id="IPR036322">
    <property type="entry name" value="WD40_repeat_dom_sf"/>
</dbReference>
<dbReference type="SUPFAM" id="SSF48371">
    <property type="entry name" value="ARM repeat"/>
    <property type="match status" value="1"/>
</dbReference>
<dbReference type="InterPro" id="IPR011047">
    <property type="entry name" value="Quinoprotein_ADH-like_sf"/>
</dbReference>
<feature type="repeat" description="WD" evidence="6">
    <location>
        <begin position="2093"/>
        <end position="2134"/>
    </location>
</feature>
<dbReference type="Proteomes" id="UP001152797">
    <property type="component" value="Unassembled WGS sequence"/>
</dbReference>
<dbReference type="InterPro" id="IPR011042">
    <property type="entry name" value="6-blade_b-propeller_TolB-like"/>
</dbReference>
<dbReference type="InterPro" id="IPR036909">
    <property type="entry name" value="Cyt_c-like_dom_sf"/>
</dbReference>
<dbReference type="InterPro" id="IPR011041">
    <property type="entry name" value="Quinoprot_gluc/sorb_DH_b-prop"/>
</dbReference>
<dbReference type="OrthoDB" id="414519at2759"/>
<feature type="repeat" description="WD" evidence="6">
    <location>
        <begin position="1805"/>
        <end position="1846"/>
    </location>
</feature>
<dbReference type="SUPFAM" id="SSF50952">
    <property type="entry name" value="Soluble quinoprotein glucose dehydrogenase"/>
    <property type="match status" value="1"/>
</dbReference>
<reference evidence="11 12" key="2">
    <citation type="submission" date="2024-05" db="EMBL/GenBank/DDBJ databases">
        <authorList>
            <person name="Chen Y."/>
            <person name="Shah S."/>
            <person name="Dougan E. K."/>
            <person name="Thang M."/>
            <person name="Chan C."/>
        </authorList>
    </citation>
    <scope>NUCLEOTIDE SEQUENCE [LARGE SCALE GENOMIC DNA]</scope>
</reference>
<feature type="repeat" description="WD" evidence="6">
    <location>
        <begin position="1227"/>
        <end position="1268"/>
    </location>
</feature>
<dbReference type="InterPro" id="IPR011989">
    <property type="entry name" value="ARM-like"/>
</dbReference>
<dbReference type="PRINTS" id="PR00320">
    <property type="entry name" value="GPROTEINBRPT"/>
</dbReference>
<dbReference type="SMART" id="SM00320">
    <property type="entry name" value="WD40"/>
    <property type="match status" value="25"/>
</dbReference>
<feature type="repeat" description="WD" evidence="6">
    <location>
        <begin position="1517"/>
        <end position="1550"/>
    </location>
</feature>
<dbReference type="PROSITE" id="PS51007">
    <property type="entry name" value="CYTC"/>
    <property type="match status" value="1"/>
</dbReference>
<dbReference type="NCBIfam" id="TIGR02603">
    <property type="entry name" value="CxxCH_TIGR02603"/>
    <property type="match status" value="1"/>
</dbReference>
<dbReference type="InterPro" id="IPR015943">
    <property type="entry name" value="WD40/YVTN_repeat-like_dom_sf"/>
</dbReference>
<feature type="repeat" description="WD" evidence="6">
    <location>
        <begin position="1725"/>
        <end position="1766"/>
    </location>
</feature>
<dbReference type="PROSITE" id="PS00678">
    <property type="entry name" value="WD_REPEATS_1"/>
    <property type="match status" value="1"/>
</dbReference>
<dbReference type="InterPro" id="IPR009056">
    <property type="entry name" value="Cyt_c-like_dom"/>
</dbReference>
<dbReference type="NCBIfam" id="TIGR02604">
    <property type="entry name" value="Piru_Ver_Nterm"/>
    <property type="match status" value="1"/>
</dbReference>
<keyword evidence="1 6" id="KW-0853">WD repeat</keyword>
<keyword evidence="12" id="KW-1185">Reference proteome</keyword>
<name>A0A9P1FDK5_9DINO</name>
<dbReference type="PROSITE" id="PS50294">
    <property type="entry name" value="WD_REPEATS_REGION"/>
    <property type="match status" value="9"/>
</dbReference>
<evidence type="ECO:0000313" key="11">
    <source>
        <dbReference type="EMBL" id="CAL4759405.1"/>
    </source>
</evidence>
<evidence type="ECO:0000256" key="6">
    <source>
        <dbReference type="PROSITE-ProRule" id="PRU00221"/>
    </source>
</evidence>
<dbReference type="InterPro" id="IPR020472">
    <property type="entry name" value="WD40_PAC1"/>
</dbReference>
<dbReference type="GO" id="GO:1990234">
    <property type="term" value="C:transferase complex"/>
    <property type="evidence" value="ECO:0007669"/>
    <property type="project" value="UniProtKB-ARBA"/>
</dbReference>
<feature type="repeat" description="WD" evidence="6">
    <location>
        <begin position="1930"/>
        <end position="1961"/>
    </location>
</feature>
<feature type="repeat" description="WD" evidence="6">
    <location>
        <begin position="2177"/>
        <end position="2218"/>
    </location>
</feature>
<keyword evidence="5 7" id="KW-0408">Iron</keyword>
<feature type="region of interest" description="Disordered" evidence="8">
    <location>
        <begin position="572"/>
        <end position="593"/>
    </location>
</feature>
<dbReference type="GO" id="GO:0046872">
    <property type="term" value="F:metal ion binding"/>
    <property type="evidence" value="ECO:0007669"/>
    <property type="project" value="UniProtKB-KW"/>
</dbReference>
<feature type="repeat" description="WD" evidence="6">
    <location>
        <begin position="1847"/>
        <end position="1881"/>
    </location>
</feature>
<dbReference type="InterPro" id="IPR055557">
    <property type="entry name" value="DUF7133"/>
</dbReference>
<dbReference type="InterPro" id="IPR004155">
    <property type="entry name" value="PBS_lyase_HEAT"/>
</dbReference>
<dbReference type="SMART" id="SM00567">
    <property type="entry name" value="EZ_HEAT"/>
    <property type="match status" value="7"/>
</dbReference>
<feature type="repeat" description="WD" evidence="6">
    <location>
        <begin position="2262"/>
        <end position="2303"/>
    </location>
</feature>
<dbReference type="GO" id="GO:0009055">
    <property type="term" value="F:electron transfer activity"/>
    <property type="evidence" value="ECO:0007669"/>
    <property type="project" value="InterPro"/>
</dbReference>
<comment type="caution">
    <text evidence="10">The sequence shown here is derived from an EMBL/GenBank/DDBJ whole genome shotgun (WGS) entry which is preliminary data.</text>
</comment>
<evidence type="ECO:0000256" key="4">
    <source>
        <dbReference type="ARBA" id="ARBA00022737"/>
    </source>
</evidence>
<dbReference type="Pfam" id="PF00400">
    <property type="entry name" value="WD40"/>
    <property type="match status" value="15"/>
</dbReference>
<dbReference type="GO" id="GO:0020037">
    <property type="term" value="F:heme binding"/>
    <property type="evidence" value="ECO:0007669"/>
    <property type="project" value="InterPro"/>
</dbReference>
<dbReference type="PROSITE" id="PS50082">
    <property type="entry name" value="WD_REPEATS_2"/>
    <property type="match status" value="13"/>
</dbReference>